<dbReference type="SUPFAM" id="SSF46785">
    <property type="entry name" value="Winged helix' DNA-binding domain"/>
    <property type="match status" value="1"/>
</dbReference>
<dbReference type="Pfam" id="PF00392">
    <property type="entry name" value="GntR"/>
    <property type="match status" value="1"/>
</dbReference>
<dbReference type="Pfam" id="PF07729">
    <property type="entry name" value="FCD"/>
    <property type="match status" value="1"/>
</dbReference>
<proteinExistence type="predicted"/>
<dbReference type="PANTHER" id="PTHR43537">
    <property type="entry name" value="TRANSCRIPTIONAL REGULATOR, GNTR FAMILY"/>
    <property type="match status" value="1"/>
</dbReference>
<dbReference type="CDD" id="cd07377">
    <property type="entry name" value="WHTH_GntR"/>
    <property type="match status" value="1"/>
</dbReference>
<dbReference type="SMART" id="SM00345">
    <property type="entry name" value="HTH_GNTR"/>
    <property type="match status" value="1"/>
</dbReference>
<evidence type="ECO:0000256" key="2">
    <source>
        <dbReference type="ARBA" id="ARBA00023125"/>
    </source>
</evidence>
<dbReference type="Proteomes" id="UP000628775">
    <property type="component" value="Unassembled WGS sequence"/>
</dbReference>
<gene>
    <name evidence="5" type="ORF">GCM10011391_29850</name>
</gene>
<dbReference type="AlphaFoldDB" id="A0A8J2YJY6"/>
<dbReference type="PROSITE" id="PS50949">
    <property type="entry name" value="HTH_GNTR"/>
    <property type="match status" value="1"/>
</dbReference>
<dbReference type="InterPro" id="IPR011711">
    <property type="entry name" value="GntR_C"/>
</dbReference>
<dbReference type="RefSeq" id="WP_188695919.1">
    <property type="nucleotide sequence ID" value="NZ_BMIR01000016.1"/>
</dbReference>
<dbReference type="InterPro" id="IPR000524">
    <property type="entry name" value="Tscrpt_reg_HTH_GntR"/>
</dbReference>
<dbReference type="InterPro" id="IPR036388">
    <property type="entry name" value="WH-like_DNA-bd_sf"/>
</dbReference>
<comment type="caution">
    <text evidence="5">The sequence shown here is derived from an EMBL/GenBank/DDBJ whole genome shotgun (WGS) entry which is preliminary data.</text>
</comment>
<evidence type="ECO:0000313" key="5">
    <source>
        <dbReference type="EMBL" id="GGE49063.1"/>
    </source>
</evidence>
<dbReference type="SMART" id="SM00895">
    <property type="entry name" value="FCD"/>
    <property type="match status" value="1"/>
</dbReference>
<accession>A0A8J2YJY6</accession>
<dbReference type="InterPro" id="IPR008920">
    <property type="entry name" value="TF_FadR/GntR_C"/>
</dbReference>
<dbReference type="GO" id="GO:0003677">
    <property type="term" value="F:DNA binding"/>
    <property type="evidence" value="ECO:0007669"/>
    <property type="project" value="UniProtKB-KW"/>
</dbReference>
<evidence type="ECO:0000313" key="6">
    <source>
        <dbReference type="Proteomes" id="UP000628775"/>
    </source>
</evidence>
<dbReference type="Gene3D" id="1.20.120.530">
    <property type="entry name" value="GntR ligand-binding domain-like"/>
    <property type="match status" value="1"/>
</dbReference>
<protein>
    <submittedName>
        <fullName evidence="5">GntR family transcriptional regulator</fullName>
    </submittedName>
</protein>
<keyword evidence="1" id="KW-0805">Transcription regulation</keyword>
<keyword evidence="6" id="KW-1185">Reference proteome</keyword>
<dbReference type="PANTHER" id="PTHR43537:SF5">
    <property type="entry name" value="UXU OPERON TRANSCRIPTIONAL REGULATOR"/>
    <property type="match status" value="1"/>
</dbReference>
<reference evidence="5" key="2">
    <citation type="submission" date="2020-09" db="EMBL/GenBank/DDBJ databases">
        <authorList>
            <person name="Sun Q."/>
            <person name="Zhou Y."/>
        </authorList>
    </citation>
    <scope>NUCLEOTIDE SEQUENCE</scope>
    <source>
        <strain evidence="5">CGMCC 1.15371</strain>
    </source>
</reference>
<reference evidence="5" key="1">
    <citation type="journal article" date="2014" name="Int. J. Syst. Evol. Microbiol.">
        <title>Complete genome sequence of Corynebacterium casei LMG S-19264T (=DSM 44701T), isolated from a smear-ripened cheese.</title>
        <authorList>
            <consortium name="US DOE Joint Genome Institute (JGI-PGF)"/>
            <person name="Walter F."/>
            <person name="Albersmeier A."/>
            <person name="Kalinowski J."/>
            <person name="Ruckert C."/>
        </authorList>
    </citation>
    <scope>NUCLEOTIDE SEQUENCE</scope>
    <source>
        <strain evidence="5">CGMCC 1.15371</strain>
    </source>
</reference>
<evidence type="ECO:0000256" key="3">
    <source>
        <dbReference type="ARBA" id="ARBA00023163"/>
    </source>
</evidence>
<name>A0A8J2YJY6_9BACL</name>
<dbReference type="InterPro" id="IPR036390">
    <property type="entry name" value="WH_DNA-bd_sf"/>
</dbReference>
<dbReference type="Gene3D" id="1.10.10.10">
    <property type="entry name" value="Winged helix-like DNA-binding domain superfamily/Winged helix DNA-binding domain"/>
    <property type="match status" value="1"/>
</dbReference>
<evidence type="ECO:0000259" key="4">
    <source>
        <dbReference type="PROSITE" id="PS50949"/>
    </source>
</evidence>
<dbReference type="GO" id="GO:0003700">
    <property type="term" value="F:DNA-binding transcription factor activity"/>
    <property type="evidence" value="ECO:0007669"/>
    <property type="project" value="InterPro"/>
</dbReference>
<sequence length="226" mass="26000">MKKIAFSQKLSYKTKQEYVYHILREAIMDGSLAPGEKLTISDIAKQLEVSAIPVREALQLLVSEDLVSYNAHMGAIVAPITKESVEETFAIKEGLESIAARYATKNMSSQHIKRLQDILTEMDDLLESQNFDQWGQLNAEFHGMIVDIATMPTLKTMHSKIVDKWDRIHHYFFNEMLNHRHVQSQEEHYQILTAFKAGKSDEAEHLTKTHNQHALKDYMANLERES</sequence>
<evidence type="ECO:0000256" key="1">
    <source>
        <dbReference type="ARBA" id="ARBA00023015"/>
    </source>
</evidence>
<organism evidence="5 6">
    <name type="scientific">Pullulanibacillus camelliae</name>
    <dbReference type="NCBI Taxonomy" id="1707096"/>
    <lineage>
        <taxon>Bacteria</taxon>
        <taxon>Bacillati</taxon>
        <taxon>Bacillota</taxon>
        <taxon>Bacilli</taxon>
        <taxon>Bacillales</taxon>
        <taxon>Sporolactobacillaceae</taxon>
        <taxon>Pullulanibacillus</taxon>
    </lineage>
</organism>
<dbReference type="EMBL" id="BMIR01000016">
    <property type="protein sequence ID" value="GGE49063.1"/>
    <property type="molecule type" value="Genomic_DNA"/>
</dbReference>
<keyword evidence="2" id="KW-0238">DNA-binding</keyword>
<feature type="domain" description="HTH gntR-type" evidence="4">
    <location>
        <begin position="13"/>
        <end position="80"/>
    </location>
</feature>
<keyword evidence="3" id="KW-0804">Transcription</keyword>
<dbReference type="SUPFAM" id="SSF48008">
    <property type="entry name" value="GntR ligand-binding domain-like"/>
    <property type="match status" value="1"/>
</dbReference>